<dbReference type="KEGG" id="pau:PA14_03163"/>
<reference evidence="2 3" key="1">
    <citation type="journal article" date="2006" name="Genome Biol.">
        <title>Genomic analysis reveals that Pseudomonas aeruginosa virulence is combinatorial.</title>
        <authorList>
            <person name="Lee D.G."/>
            <person name="Urbach J.M."/>
            <person name="Wu G."/>
            <person name="Liberati N.T."/>
            <person name="Feinbaum R.L."/>
            <person name="Miyata S."/>
            <person name="Diggins L.T."/>
            <person name="He J."/>
            <person name="Saucier M."/>
            <person name="Deziel E."/>
            <person name="Friedman L."/>
            <person name="Li L."/>
            <person name="Grills G."/>
            <person name="Montgomery K."/>
            <person name="Kucherlapati R."/>
            <person name="Rahme L.G."/>
            <person name="Ausubel F.M."/>
        </authorList>
    </citation>
    <scope>NUCLEOTIDE SEQUENCE [LARGE SCALE GENOMIC DNA]</scope>
    <source>
        <strain evidence="2 3">UCBPP-PA14</strain>
    </source>
</reference>
<accession>A0A0H2ZLJ8</accession>
<gene>
    <name evidence="2" type="ordered locus">PA14_03163</name>
</gene>
<dbReference type="AlphaFoldDB" id="A0A0H2ZLJ8"/>
<dbReference type="Proteomes" id="UP000000653">
    <property type="component" value="Chromosome"/>
</dbReference>
<evidence type="ECO:0000313" key="3">
    <source>
        <dbReference type="Proteomes" id="UP000000653"/>
    </source>
</evidence>
<dbReference type="HOGENOM" id="CLU_107055_0_0_6"/>
<dbReference type="Pfam" id="PF13274">
    <property type="entry name" value="SocA_Panacea"/>
    <property type="match status" value="1"/>
</dbReference>
<evidence type="ECO:0000259" key="1">
    <source>
        <dbReference type="Pfam" id="PF13274"/>
    </source>
</evidence>
<name>A0A0H2ZLJ8_PSEAB</name>
<evidence type="ECO:0000313" key="2">
    <source>
        <dbReference type="EMBL" id="ABJ15668.1"/>
    </source>
</evidence>
<dbReference type="BioCyc" id="PAER208963:G1G74-260-MONOMER"/>
<proteinExistence type="predicted"/>
<feature type="domain" description="Antitoxin SocA-like Panacea" evidence="1">
    <location>
        <begin position="50"/>
        <end position="161"/>
    </location>
</feature>
<sequence length="207" mass="24172">MSSPIIRHHLLHRLRDRQERFDVIFSEQKVAHMAAFFLASAEGPLPHLTLIKLLYLADRESMARFDVPMSDDRAVSMPHGPVLSSTLDLIKGRLRSEVWSAWISPLVDHEVRLVHDVENWDDLDELSRSDRSILESVWQEFGHMTKYQLRDYTHHHIGEWHDPHGSSRDIDPKDTFMALGQSEELAEIKARDLAERRRHGRKLSEFI</sequence>
<protein>
    <recommendedName>
        <fullName evidence="1">Antitoxin SocA-like Panacea domain-containing protein</fullName>
    </recommendedName>
</protein>
<organism evidence="2 3">
    <name type="scientific">Pseudomonas aeruginosa (strain UCBPP-PA14)</name>
    <dbReference type="NCBI Taxonomy" id="208963"/>
    <lineage>
        <taxon>Bacteria</taxon>
        <taxon>Pseudomonadati</taxon>
        <taxon>Pseudomonadota</taxon>
        <taxon>Gammaproteobacteria</taxon>
        <taxon>Pseudomonadales</taxon>
        <taxon>Pseudomonadaceae</taxon>
        <taxon>Pseudomonas</taxon>
    </lineage>
</organism>
<dbReference type="InterPro" id="IPR025272">
    <property type="entry name" value="SocA_Panacea"/>
</dbReference>
<dbReference type="EMBL" id="CP000438">
    <property type="protein sequence ID" value="ABJ15668.1"/>
    <property type="molecule type" value="Genomic_DNA"/>
</dbReference>